<dbReference type="RefSeq" id="WP_107940563.1">
    <property type="nucleotide sequence ID" value="NZ_QANS01000004.1"/>
</dbReference>
<evidence type="ECO:0000259" key="5">
    <source>
        <dbReference type="SMART" id="SM00829"/>
    </source>
</evidence>
<dbReference type="FunFam" id="3.40.50.720:FF:000003">
    <property type="entry name" value="S-(hydroxymethyl)glutathione dehydrogenase"/>
    <property type="match status" value="1"/>
</dbReference>
<dbReference type="PANTHER" id="PTHR43880:SF12">
    <property type="entry name" value="ALCOHOL DEHYDROGENASE CLASS-3"/>
    <property type="match status" value="1"/>
</dbReference>
<dbReference type="GO" id="GO:0008270">
    <property type="term" value="F:zinc ion binding"/>
    <property type="evidence" value="ECO:0007669"/>
    <property type="project" value="TreeGrafter"/>
</dbReference>
<keyword evidence="3" id="KW-0862">Zinc</keyword>
<proteinExistence type="predicted"/>
<dbReference type="GO" id="GO:0046294">
    <property type="term" value="P:formaldehyde catabolic process"/>
    <property type="evidence" value="ECO:0007669"/>
    <property type="project" value="TreeGrafter"/>
</dbReference>
<protein>
    <submittedName>
        <fullName evidence="6">Alcohol dehydrogenase</fullName>
    </submittedName>
</protein>
<dbReference type="Gene3D" id="3.90.180.10">
    <property type="entry name" value="Medium-chain alcohol dehydrogenases, catalytic domain"/>
    <property type="match status" value="1"/>
</dbReference>
<comment type="caution">
    <text evidence="6">The sequence shown here is derived from an EMBL/GenBank/DDBJ whole genome shotgun (WGS) entry which is preliminary data.</text>
</comment>
<evidence type="ECO:0000256" key="3">
    <source>
        <dbReference type="ARBA" id="ARBA00022833"/>
    </source>
</evidence>
<dbReference type="EMBL" id="QANS01000004">
    <property type="protein sequence ID" value="PTU30980.1"/>
    <property type="molecule type" value="Genomic_DNA"/>
</dbReference>
<gene>
    <name evidence="6" type="ORF">CJD38_11790</name>
</gene>
<dbReference type="Proteomes" id="UP000244248">
    <property type="component" value="Unassembled WGS sequence"/>
</dbReference>
<dbReference type="SUPFAM" id="SSF50129">
    <property type="entry name" value="GroES-like"/>
    <property type="match status" value="2"/>
</dbReference>
<evidence type="ECO:0000256" key="2">
    <source>
        <dbReference type="ARBA" id="ARBA00022723"/>
    </source>
</evidence>
<dbReference type="CDD" id="cd08281">
    <property type="entry name" value="liver_ADH_like1"/>
    <property type="match status" value="1"/>
</dbReference>
<keyword evidence="7" id="KW-1185">Reference proteome</keyword>
<dbReference type="PANTHER" id="PTHR43880">
    <property type="entry name" value="ALCOHOL DEHYDROGENASE"/>
    <property type="match status" value="1"/>
</dbReference>
<dbReference type="InterPro" id="IPR011032">
    <property type="entry name" value="GroES-like_sf"/>
</dbReference>
<dbReference type="GO" id="GO:0005829">
    <property type="term" value="C:cytosol"/>
    <property type="evidence" value="ECO:0007669"/>
    <property type="project" value="TreeGrafter"/>
</dbReference>
<name>A0A2T5MEH2_9GAMM</name>
<dbReference type="Pfam" id="PF00107">
    <property type="entry name" value="ADH_zinc_N"/>
    <property type="match status" value="1"/>
</dbReference>
<reference evidence="6 7" key="1">
    <citation type="submission" date="2018-04" db="EMBL/GenBank/DDBJ databases">
        <title>Novel species isolated from glacier.</title>
        <authorList>
            <person name="Liu Q."/>
            <person name="Xin Y.-H."/>
        </authorList>
    </citation>
    <scope>NUCLEOTIDE SEQUENCE [LARGE SCALE GENOMIC DNA]</scope>
    <source>
        <strain evidence="6 7">GT1R17</strain>
    </source>
</reference>
<evidence type="ECO:0000313" key="7">
    <source>
        <dbReference type="Proteomes" id="UP000244248"/>
    </source>
</evidence>
<dbReference type="GO" id="GO:0051903">
    <property type="term" value="F:S-(hydroxymethyl)glutathione dehydrogenase [NAD(P)+] activity"/>
    <property type="evidence" value="ECO:0007669"/>
    <property type="project" value="TreeGrafter"/>
</dbReference>
<accession>A0A2T5MEH2</accession>
<dbReference type="AlphaFoldDB" id="A0A2T5MEH2"/>
<dbReference type="InterPro" id="IPR020843">
    <property type="entry name" value="ER"/>
</dbReference>
<organism evidence="6 7">
    <name type="scientific">Stenotrophobium rhamnosiphilum</name>
    <dbReference type="NCBI Taxonomy" id="2029166"/>
    <lineage>
        <taxon>Bacteria</taxon>
        <taxon>Pseudomonadati</taxon>
        <taxon>Pseudomonadota</taxon>
        <taxon>Gammaproteobacteria</taxon>
        <taxon>Nevskiales</taxon>
        <taxon>Nevskiaceae</taxon>
        <taxon>Stenotrophobium</taxon>
    </lineage>
</organism>
<dbReference type="InterPro" id="IPR036291">
    <property type="entry name" value="NAD(P)-bd_dom_sf"/>
</dbReference>
<evidence type="ECO:0000256" key="4">
    <source>
        <dbReference type="ARBA" id="ARBA00023027"/>
    </source>
</evidence>
<dbReference type="OrthoDB" id="9770544at2"/>
<evidence type="ECO:0000256" key="1">
    <source>
        <dbReference type="ARBA" id="ARBA00001947"/>
    </source>
</evidence>
<dbReference type="SUPFAM" id="SSF51735">
    <property type="entry name" value="NAD(P)-binding Rossmann-fold domains"/>
    <property type="match status" value="1"/>
</dbReference>
<feature type="domain" description="Enoyl reductase (ER)" evidence="5">
    <location>
        <begin position="18"/>
        <end position="374"/>
    </location>
</feature>
<evidence type="ECO:0000313" key="6">
    <source>
        <dbReference type="EMBL" id="PTU30980.1"/>
    </source>
</evidence>
<comment type="cofactor">
    <cofactor evidence="1">
        <name>Zn(2+)</name>
        <dbReference type="ChEBI" id="CHEBI:29105"/>
    </cofactor>
</comment>
<dbReference type="InterPro" id="IPR013149">
    <property type="entry name" value="ADH-like_C"/>
</dbReference>
<dbReference type="InterPro" id="IPR013154">
    <property type="entry name" value="ADH-like_N"/>
</dbReference>
<sequence length="375" mass="39096">MKIRAAVLREMGLPAPYAQSQPLKFETLELDPPGPGELLVRVRAAGLCHSDLSVIDGSRPRVMPMVLGHEAAGEVVQIGADTEGFSVGDQVVFSFVPSCGHCAPCASGRAALCEPGAKSNTAGALLSGARRWHQNDTSELHHHLGVSAFAEMTVVSARSAVRVDRDLPPEIAALFGCAVMTGVGAVVNTAKVGVGESVAIFGLGGVGLASLLGARAAGAYPIVAIDVLQSKLDLAKELGASHTVLVSDGDVVAAVREATKGGAQYTFETVGSEQVLAQAYAATQRGGTTVTMGLPHPQKMFSVPAVSLVAEERTVKGSYMGSAVPSRDIPRFVALYKSGRLPVDKLLTHRLKLEDINAAFDRLARGEAVRQVVVF</sequence>
<dbReference type="Pfam" id="PF08240">
    <property type="entry name" value="ADH_N"/>
    <property type="match status" value="1"/>
</dbReference>
<dbReference type="SMART" id="SM00829">
    <property type="entry name" value="PKS_ER"/>
    <property type="match status" value="1"/>
</dbReference>
<dbReference type="Gene3D" id="3.40.50.720">
    <property type="entry name" value="NAD(P)-binding Rossmann-like Domain"/>
    <property type="match status" value="1"/>
</dbReference>
<keyword evidence="2" id="KW-0479">Metal-binding</keyword>
<keyword evidence="4" id="KW-0520">NAD</keyword>